<keyword evidence="7" id="KW-0206">Cytoskeleton</keyword>
<evidence type="ECO:0000256" key="8">
    <source>
        <dbReference type="ARBA" id="ARBA00023273"/>
    </source>
</evidence>
<feature type="region of interest" description="Disordered" evidence="9">
    <location>
        <begin position="1"/>
        <end position="27"/>
    </location>
</feature>
<dbReference type="Pfam" id="PF06098">
    <property type="entry name" value="Radial_spoke_3"/>
    <property type="match status" value="1"/>
</dbReference>
<evidence type="ECO:0000256" key="3">
    <source>
        <dbReference type="ARBA" id="ARBA00022490"/>
    </source>
</evidence>
<reference evidence="10 11" key="1">
    <citation type="submission" date="2021-02" db="EMBL/GenBank/DDBJ databases">
        <title>Variation within the Batrachochytrium salamandrivorans European outbreak.</title>
        <authorList>
            <person name="Kelly M."/>
            <person name="Pasmans F."/>
            <person name="Shea T.P."/>
            <person name="Munoz J.F."/>
            <person name="Carranza S."/>
            <person name="Cuomo C.A."/>
            <person name="Martel A."/>
        </authorList>
    </citation>
    <scope>NUCLEOTIDE SEQUENCE [LARGE SCALE GENOMIC DNA]</scope>
    <source>
        <strain evidence="10 11">AMFP18/2</strain>
    </source>
</reference>
<comment type="caution">
    <text evidence="10">The sequence shown here is derived from an EMBL/GenBank/DDBJ whole genome shotgun (WGS) entry which is preliminary data.</text>
</comment>
<dbReference type="Proteomes" id="UP001648503">
    <property type="component" value="Unassembled WGS sequence"/>
</dbReference>
<comment type="similarity">
    <text evidence="2">Belongs to the flagellar radial spoke RSP3 family.</text>
</comment>
<evidence type="ECO:0000256" key="2">
    <source>
        <dbReference type="ARBA" id="ARBA00006737"/>
    </source>
</evidence>
<keyword evidence="3" id="KW-0963">Cytoplasm</keyword>
<proteinExistence type="inferred from homology"/>
<protein>
    <recommendedName>
        <fullName evidence="12">Radial spoke protein 3</fullName>
    </recommendedName>
</protein>
<dbReference type="InterPro" id="IPR009290">
    <property type="entry name" value="Radial_spoke_3"/>
</dbReference>
<evidence type="ECO:0000256" key="1">
    <source>
        <dbReference type="ARBA" id="ARBA00004611"/>
    </source>
</evidence>
<sequence length="340" mass="39091">MLAGRPTQGLSAETEGAFDPNSTKQQGADAYTFVAEPRAMQPRRKARDLDESQGITANIMYDRRIHRGNTYASPTMLLNSQQDPVEVQRQQEIKRRIKAQKRANARRRIRTPEPVDGRQHIDVQTDLYLEELCDKVPEAVAATQTDAFINRAPSPLYIPEKSGVDTATQIYDGELFDFEFEITPILEVLIGKTIEQALMEVSEEQELAVLRSHQRKYEELRNAELVEVQRMESAELRRTEEKERRLAEQLRIIKEKQEVAEKIAAQAFSQSYLNGLIPNVFENLATNGYFYDVVEKEMETSVLPWLKSEVEKNMEQHFVACQIVDDVQDKAKECGMHYPR</sequence>
<evidence type="ECO:0000256" key="6">
    <source>
        <dbReference type="ARBA" id="ARBA00023069"/>
    </source>
</evidence>
<dbReference type="PANTHER" id="PTHR21648">
    <property type="entry name" value="FLAGELLAR RADIAL SPOKE PROTEIN 3"/>
    <property type="match status" value="1"/>
</dbReference>
<gene>
    <name evidence="10" type="ORF">BASA50_005310</name>
</gene>
<evidence type="ECO:0000256" key="9">
    <source>
        <dbReference type="SAM" id="MobiDB-lite"/>
    </source>
</evidence>
<evidence type="ECO:0000256" key="5">
    <source>
        <dbReference type="ARBA" id="ARBA00022846"/>
    </source>
</evidence>
<accession>A0ABQ8FG58</accession>
<name>A0ABQ8FG58_9FUNG</name>
<keyword evidence="8" id="KW-0966">Cell projection</keyword>
<keyword evidence="6" id="KW-0969">Cilium</keyword>
<evidence type="ECO:0000313" key="10">
    <source>
        <dbReference type="EMBL" id="KAH6596266.1"/>
    </source>
</evidence>
<keyword evidence="5" id="KW-0282">Flagellum</keyword>
<evidence type="ECO:0000256" key="7">
    <source>
        <dbReference type="ARBA" id="ARBA00023212"/>
    </source>
</evidence>
<evidence type="ECO:0000313" key="11">
    <source>
        <dbReference type="Proteomes" id="UP001648503"/>
    </source>
</evidence>
<keyword evidence="11" id="KW-1185">Reference proteome</keyword>
<evidence type="ECO:0000256" key="4">
    <source>
        <dbReference type="ARBA" id="ARBA00022553"/>
    </source>
</evidence>
<dbReference type="EMBL" id="JAFCIX010000242">
    <property type="protein sequence ID" value="KAH6596266.1"/>
    <property type="molecule type" value="Genomic_DNA"/>
</dbReference>
<organism evidence="10 11">
    <name type="scientific">Batrachochytrium salamandrivorans</name>
    <dbReference type="NCBI Taxonomy" id="1357716"/>
    <lineage>
        <taxon>Eukaryota</taxon>
        <taxon>Fungi</taxon>
        <taxon>Fungi incertae sedis</taxon>
        <taxon>Chytridiomycota</taxon>
        <taxon>Chytridiomycota incertae sedis</taxon>
        <taxon>Chytridiomycetes</taxon>
        <taxon>Rhizophydiales</taxon>
        <taxon>Rhizophydiales incertae sedis</taxon>
        <taxon>Batrachochytrium</taxon>
    </lineage>
</organism>
<keyword evidence="4" id="KW-0597">Phosphoprotein</keyword>
<evidence type="ECO:0008006" key="12">
    <source>
        <dbReference type="Google" id="ProtNLM"/>
    </source>
</evidence>
<comment type="subcellular location">
    <subcellularLocation>
        <location evidence="1">Cytoplasm</location>
        <location evidence="1">Cytoskeleton</location>
        <location evidence="1">Flagellum axoneme</location>
    </subcellularLocation>
</comment>
<dbReference type="PANTHER" id="PTHR21648:SF0">
    <property type="entry name" value="RADIAL SPOKE HEAD PROTEIN 3 HOMOLOG"/>
    <property type="match status" value="1"/>
</dbReference>